<comment type="catalytic activity">
    <reaction evidence="18">
        <text>N(6)-methyl-ATP + H2O = N(6)-methyl-AMP + diphosphate + H(+)</text>
        <dbReference type="Rhea" id="RHEA:67608"/>
        <dbReference type="ChEBI" id="CHEBI:15377"/>
        <dbReference type="ChEBI" id="CHEBI:15378"/>
        <dbReference type="ChEBI" id="CHEBI:33019"/>
        <dbReference type="ChEBI" id="CHEBI:144842"/>
        <dbReference type="ChEBI" id="CHEBI:172873"/>
    </reaction>
    <physiologicalReaction direction="left-to-right" evidence="18">
        <dbReference type="Rhea" id="RHEA:67609"/>
    </physiologicalReaction>
</comment>
<dbReference type="GO" id="GO:0005737">
    <property type="term" value="C:cytoplasm"/>
    <property type="evidence" value="ECO:0007669"/>
    <property type="project" value="TreeGrafter"/>
</dbReference>
<evidence type="ECO:0000256" key="16">
    <source>
        <dbReference type="ARBA" id="ARBA00031927"/>
    </source>
</evidence>
<evidence type="ECO:0000256" key="4">
    <source>
        <dbReference type="ARBA" id="ARBA00022723"/>
    </source>
</evidence>
<dbReference type="GO" id="GO:0042262">
    <property type="term" value="P:DNA protection"/>
    <property type="evidence" value="ECO:0007669"/>
    <property type="project" value="InterPro"/>
</dbReference>
<dbReference type="CDD" id="cd03427">
    <property type="entry name" value="NUDIX_MTH1_Nudt1"/>
    <property type="match status" value="1"/>
</dbReference>
<evidence type="ECO:0000256" key="19">
    <source>
        <dbReference type="ARBA" id="ARBA00048894"/>
    </source>
</evidence>
<evidence type="ECO:0000256" key="2">
    <source>
        <dbReference type="ARBA" id="ARBA00005582"/>
    </source>
</evidence>
<comment type="cofactor">
    <cofactor evidence="1">
        <name>Mg(2+)</name>
        <dbReference type="ChEBI" id="CHEBI:18420"/>
    </cofactor>
</comment>
<evidence type="ECO:0000256" key="17">
    <source>
        <dbReference type="ARBA" id="ARBA00032071"/>
    </source>
</evidence>
<comment type="catalytic activity">
    <reaction evidence="9">
        <text>8-oxo-dGTP + H2O = 8-oxo-dGMP + diphosphate + H(+)</text>
        <dbReference type="Rhea" id="RHEA:31575"/>
        <dbReference type="ChEBI" id="CHEBI:15377"/>
        <dbReference type="ChEBI" id="CHEBI:15378"/>
        <dbReference type="ChEBI" id="CHEBI:33019"/>
        <dbReference type="ChEBI" id="CHEBI:63224"/>
        <dbReference type="ChEBI" id="CHEBI:77896"/>
    </reaction>
    <physiologicalReaction direction="left-to-right" evidence="9">
        <dbReference type="Rhea" id="RHEA:31576"/>
    </physiologicalReaction>
</comment>
<sequence>MTPPSPIDWASWRAEIHATLLFIIKDGEILLIEKKRGLGAGKINGPGGKIDPGETPLECAVRETREELGITALRPVKYGELHFAMSDIPDILCHVFLARDFTGHPVETEEAKPLWCRLADIPYDRMWKDDIHWLPLLLDDRKFHGRFIFTGEDVVWQHMEHDVHWPSSAAVP</sequence>
<comment type="catalytic activity">
    <reaction evidence="7">
        <text>8-oxo-dATP + H2O = 8-oxo-dAMP + diphosphate + H(+)</text>
        <dbReference type="Rhea" id="RHEA:65396"/>
        <dbReference type="ChEBI" id="CHEBI:15377"/>
        <dbReference type="ChEBI" id="CHEBI:15378"/>
        <dbReference type="ChEBI" id="CHEBI:33019"/>
        <dbReference type="ChEBI" id="CHEBI:71361"/>
        <dbReference type="ChEBI" id="CHEBI:172871"/>
    </reaction>
    <physiologicalReaction direction="left-to-right" evidence="7">
        <dbReference type="Rhea" id="RHEA:65397"/>
    </physiologicalReaction>
</comment>
<protein>
    <recommendedName>
        <fullName evidence="12">Oxidized purine nucleoside triphosphate hydrolase</fullName>
        <ecNumber evidence="11">3.6.1.56</ecNumber>
    </recommendedName>
    <alternativeName>
        <fullName evidence="16">2-hydroxy-dATP diphosphatase</fullName>
    </alternativeName>
    <alternativeName>
        <fullName evidence="15">7,8-dihydro-8-oxoguanine triphosphatase</fullName>
    </alternativeName>
    <alternativeName>
        <fullName evidence="14">8-oxo-dGTPase</fullName>
    </alternativeName>
    <alternativeName>
        <fullName evidence="17">Methylated purine nucleoside triphosphate hydrolase</fullName>
    </alternativeName>
    <alternativeName>
        <fullName evidence="13">Nucleoside diphosphate-linked moiety X motif 1</fullName>
    </alternativeName>
</protein>
<dbReference type="GO" id="GO:0008413">
    <property type="term" value="F:8-oxo-7,8-dihydroguanosine triphosphate pyrophosphatase activity"/>
    <property type="evidence" value="ECO:0007669"/>
    <property type="project" value="InterPro"/>
</dbReference>
<dbReference type="PANTHER" id="PTHR43758">
    <property type="entry name" value="7,8-DIHYDRO-8-OXOGUANINE TRIPHOSPHATASE"/>
    <property type="match status" value="1"/>
</dbReference>
<evidence type="ECO:0000256" key="20">
    <source>
        <dbReference type="ARBA" id="ARBA00049032"/>
    </source>
</evidence>
<evidence type="ECO:0000256" key="9">
    <source>
        <dbReference type="ARBA" id="ARBA00024486"/>
    </source>
</evidence>
<dbReference type="Gene3D" id="3.90.79.10">
    <property type="entry name" value="Nucleoside Triphosphate Pyrophosphohydrolase"/>
    <property type="match status" value="1"/>
</dbReference>
<evidence type="ECO:0000256" key="5">
    <source>
        <dbReference type="ARBA" id="ARBA00022801"/>
    </source>
</evidence>
<keyword evidence="4" id="KW-0479">Metal-binding</keyword>
<evidence type="ECO:0000256" key="15">
    <source>
        <dbReference type="ARBA" id="ARBA00030682"/>
    </source>
</evidence>
<evidence type="ECO:0000256" key="8">
    <source>
        <dbReference type="ARBA" id="ARBA00024459"/>
    </source>
</evidence>
<dbReference type="AlphaFoldDB" id="A0A858RRL5"/>
<reference evidence="23 24" key="1">
    <citation type="submission" date="2020-04" db="EMBL/GenBank/DDBJ databases">
        <title>Luteolibacter sp. G-1-1-1 isolated from soil.</title>
        <authorList>
            <person name="Dahal R.H."/>
        </authorList>
    </citation>
    <scope>NUCLEOTIDE SEQUENCE [LARGE SCALE GENOMIC DNA]</scope>
    <source>
        <strain evidence="23 24">G-1-1-1</strain>
    </source>
</reference>
<evidence type="ECO:0000256" key="21">
    <source>
        <dbReference type="ARBA" id="ARBA00053094"/>
    </source>
</evidence>
<dbReference type="PANTHER" id="PTHR43758:SF2">
    <property type="entry name" value="OXIDIZED PURINE NUCLEOSIDE TRIPHOSPHATE HYDROLASE"/>
    <property type="match status" value="1"/>
</dbReference>
<evidence type="ECO:0000256" key="1">
    <source>
        <dbReference type="ARBA" id="ARBA00001946"/>
    </source>
</evidence>
<feature type="domain" description="Nudix hydrolase" evidence="22">
    <location>
        <begin position="11"/>
        <end position="139"/>
    </location>
</feature>
<dbReference type="GO" id="GO:0008828">
    <property type="term" value="F:dATP diphosphatase activity"/>
    <property type="evidence" value="ECO:0007669"/>
    <property type="project" value="UniProtKB-EC"/>
</dbReference>
<comment type="catalytic activity">
    <reaction evidence="10">
        <text>2-oxo-ATP + H2O = 2-oxo-AMP + diphosphate + H(+)</text>
        <dbReference type="Rhea" id="RHEA:67392"/>
        <dbReference type="ChEBI" id="CHEBI:15377"/>
        <dbReference type="ChEBI" id="CHEBI:15378"/>
        <dbReference type="ChEBI" id="CHEBI:33019"/>
        <dbReference type="ChEBI" id="CHEBI:71395"/>
        <dbReference type="ChEBI" id="CHEBI:172878"/>
    </reaction>
    <physiologicalReaction direction="left-to-right" evidence="10">
        <dbReference type="Rhea" id="RHEA:67393"/>
    </physiologicalReaction>
</comment>
<dbReference type="InterPro" id="IPR020084">
    <property type="entry name" value="NUDIX_hydrolase_CS"/>
</dbReference>
<evidence type="ECO:0000313" key="24">
    <source>
        <dbReference type="Proteomes" id="UP000501812"/>
    </source>
</evidence>
<dbReference type="Pfam" id="PF00293">
    <property type="entry name" value="NUDIX"/>
    <property type="match status" value="1"/>
</dbReference>
<dbReference type="Proteomes" id="UP000501812">
    <property type="component" value="Chromosome"/>
</dbReference>
<comment type="catalytic activity">
    <reaction evidence="8">
        <text>2-oxo-dATP + H2O = 2-oxo-dAMP + diphosphate + H(+)</text>
        <dbReference type="Rhea" id="RHEA:31583"/>
        <dbReference type="ChEBI" id="CHEBI:15377"/>
        <dbReference type="ChEBI" id="CHEBI:15378"/>
        <dbReference type="ChEBI" id="CHEBI:33019"/>
        <dbReference type="ChEBI" id="CHEBI:63212"/>
        <dbReference type="ChEBI" id="CHEBI:77897"/>
        <dbReference type="EC" id="3.6.1.56"/>
    </reaction>
    <physiologicalReaction direction="left-to-right" evidence="8">
        <dbReference type="Rhea" id="RHEA:31584"/>
    </physiologicalReaction>
</comment>
<evidence type="ECO:0000259" key="22">
    <source>
        <dbReference type="PROSITE" id="PS51462"/>
    </source>
</evidence>
<dbReference type="PRINTS" id="PR01403">
    <property type="entry name" value="8OXTPHPHTASE"/>
</dbReference>
<comment type="subunit">
    <text evidence="3">Monomer.</text>
</comment>
<evidence type="ECO:0000256" key="10">
    <source>
        <dbReference type="ARBA" id="ARBA00024596"/>
    </source>
</evidence>
<dbReference type="GO" id="GO:0046872">
    <property type="term" value="F:metal ion binding"/>
    <property type="evidence" value="ECO:0007669"/>
    <property type="project" value="UniProtKB-KW"/>
</dbReference>
<keyword evidence="24" id="KW-1185">Reference proteome</keyword>
<evidence type="ECO:0000256" key="6">
    <source>
        <dbReference type="ARBA" id="ARBA00022842"/>
    </source>
</evidence>
<evidence type="ECO:0000256" key="14">
    <source>
        <dbReference type="ARBA" id="ARBA00030634"/>
    </source>
</evidence>
<gene>
    <name evidence="23" type="ORF">HHL09_23295</name>
</gene>
<dbReference type="EMBL" id="CP051774">
    <property type="protein sequence ID" value="QJE98583.1"/>
    <property type="molecule type" value="Genomic_DNA"/>
</dbReference>
<dbReference type="SUPFAM" id="SSF55811">
    <property type="entry name" value="Nudix"/>
    <property type="match status" value="1"/>
</dbReference>
<evidence type="ECO:0000256" key="3">
    <source>
        <dbReference type="ARBA" id="ARBA00011245"/>
    </source>
</evidence>
<keyword evidence="6" id="KW-0460">Magnesium</keyword>
<proteinExistence type="inferred from homology"/>
<evidence type="ECO:0000313" key="23">
    <source>
        <dbReference type="EMBL" id="QJE98583.1"/>
    </source>
</evidence>
<evidence type="ECO:0000256" key="11">
    <source>
        <dbReference type="ARBA" id="ARBA00026103"/>
    </source>
</evidence>
<keyword evidence="5" id="KW-0378">Hydrolase</keyword>
<evidence type="ECO:0000256" key="18">
    <source>
        <dbReference type="ARBA" id="ARBA00048002"/>
    </source>
</evidence>
<evidence type="ECO:0000256" key="7">
    <source>
        <dbReference type="ARBA" id="ARBA00024448"/>
    </source>
</evidence>
<evidence type="ECO:0000256" key="13">
    <source>
        <dbReference type="ARBA" id="ARBA00029673"/>
    </source>
</evidence>
<dbReference type="RefSeq" id="WP_169457070.1">
    <property type="nucleotide sequence ID" value="NZ_CP051774.1"/>
</dbReference>
<evidence type="ECO:0000256" key="12">
    <source>
        <dbReference type="ARBA" id="ARBA00026218"/>
    </source>
</evidence>
<dbReference type="PROSITE" id="PS51462">
    <property type="entry name" value="NUDIX"/>
    <property type="match status" value="1"/>
</dbReference>
<dbReference type="InterPro" id="IPR000086">
    <property type="entry name" value="NUDIX_hydrolase_dom"/>
</dbReference>
<dbReference type="KEGG" id="luo:HHL09_23295"/>
<comment type="similarity">
    <text evidence="2">Belongs to the Nudix hydrolase family.</text>
</comment>
<comment type="catalytic activity">
    <reaction evidence="20">
        <text>N(6)-methyl-dATP + H2O = N(6)-methyl-dAMP + diphosphate + H(+)</text>
        <dbReference type="Rhea" id="RHEA:67604"/>
        <dbReference type="ChEBI" id="CHEBI:15377"/>
        <dbReference type="ChEBI" id="CHEBI:15378"/>
        <dbReference type="ChEBI" id="CHEBI:33019"/>
        <dbReference type="ChEBI" id="CHEBI:169976"/>
        <dbReference type="ChEBI" id="CHEBI:172872"/>
    </reaction>
    <physiologicalReaction direction="left-to-right" evidence="20">
        <dbReference type="Rhea" id="RHEA:67605"/>
    </physiologicalReaction>
</comment>
<name>A0A858RRL5_9BACT</name>
<accession>A0A858RRL5</accession>
<comment type="catalytic activity">
    <reaction evidence="19">
        <text>O(6)-methyl-dGTP + H2O = O(6)-methyl-dGMP + diphosphate + H(+)</text>
        <dbReference type="Rhea" id="RHEA:67600"/>
        <dbReference type="ChEBI" id="CHEBI:15377"/>
        <dbReference type="ChEBI" id="CHEBI:15378"/>
        <dbReference type="ChEBI" id="CHEBI:33019"/>
        <dbReference type="ChEBI" id="CHEBI:169974"/>
        <dbReference type="ChEBI" id="CHEBI:169975"/>
    </reaction>
    <physiologicalReaction direction="left-to-right" evidence="19">
        <dbReference type="Rhea" id="RHEA:67601"/>
    </physiologicalReaction>
</comment>
<dbReference type="PROSITE" id="PS00893">
    <property type="entry name" value="NUDIX_BOX"/>
    <property type="match status" value="1"/>
</dbReference>
<dbReference type="InterPro" id="IPR015797">
    <property type="entry name" value="NUDIX_hydrolase-like_dom_sf"/>
</dbReference>
<organism evidence="23 24">
    <name type="scientific">Luteolibacter luteus</name>
    <dbReference type="NCBI Taxonomy" id="2728835"/>
    <lineage>
        <taxon>Bacteria</taxon>
        <taxon>Pseudomonadati</taxon>
        <taxon>Verrucomicrobiota</taxon>
        <taxon>Verrucomicrobiia</taxon>
        <taxon>Verrucomicrobiales</taxon>
        <taxon>Verrucomicrobiaceae</taxon>
        <taxon>Luteolibacter</taxon>
    </lineage>
</organism>
<dbReference type="EC" id="3.6.1.56" evidence="11"/>
<comment type="function">
    <text evidence="21">Oxidized purine nucleoside triphosphate hydrolase which is a prominent sanitizer of the oxidized nucleotide pool. Catalyzes the hydrolysis of 2-oxo-dATP (2-hydroxy-dATP) into 2-oxo-dAMP. Also has a significant hydrolase activity toward 2-oxo-ATP, 8-oxo-dGTP and 8-oxo-dATP. Through the hydrolysis of oxidized purine nucleoside triphosphates, prevents their incorporation into DNA and the subsequent transversions A:T to C:G and G:C to T:A. Also catalyzes the hydrolysis of methylated purine nucleoside triphosphate preventing their integration into DNA. Through this antimutagenic activity protects cells from oxidative stress.</text>
</comment>
<dbReference type="InterPro" id="IPR003563">
    <property type="entry name" value="8ODP"/>
</dbReference>